<keyword evidence="1" id="KW-0472">Membrane</keyword>
<accession>A0A1F4T808</accession>
<evidence type="ECO:0000313" key="3">
    <source>
        <dbReference type="Proteomes" id="UP000178602"/>
    </source>
</evidence>
<organism evidence="2 3">
    <name type="scientific">candidate division WOR-1 bacterium RIFOXYC12_FULL_54_18</name>
    <dbReference type="NCBI Taxonomy" id="1802584"/>
    <lineage>
        <taxon>Bacteria</taxon>
        <taxon>Bacillati</taxon>
        <taxon>Saganbacteria</taxon>
    </lineage>
</organism>
<evidence type="ECO:0000256" key="1">
    <source>
        <dbReference type="SAM" id="Phobius"/>
    </source>
</evidence>
<gene>
    <name evidence="2" type="ORF">A3K49_02310</name>
</gene>
<keyword evidence="1" id="KW-0812">Transmembrane</keyword>
<feature type="transmembrane region" description="Helical" evidence="1">
    <location>
        <begin position="80"/>
        <end position="100"/>
    </location>
</feature>
<comment type="caution">
    <text evidence="2">The sequence shown here is derived from an EMBL/GenBank/DDBJ whole genome shotgun (WGS) entry which is preliminary data.</text>
</comment>
<evidence type="ECO:0000313" key="2">
    <source>
        <dbReference type="EMBL" id="OGC28892.1"/>
    </source>
</evidence>
<keyword evidence="1" id="KW-1133">Transmembrane helix</keyword>
<sequence>MNKIVKGLLFGAIAGVIDVIPMVAQGLSWEANLSAFAMWVVAGFLISTSELRIFPILKGILVAFLIALPVYIIVGAKEPFSLIPMTIMTAILGGILGKVVG</sequence>
<reference evidence="2 3" key="1">
    <citation type="journal article" date="2016" name="Nat. Commun.">
        <title>Thousands of microbial genomes shed light on interconnected biogeochemical processes in an aquifer system.</title>
        <authorList>
            <person name="Anantharaman K."/>
            <person name="Brown C.T."/>
            <person name="Hug L.A."/>
            <person name="Sharon I."/>
            <person name="Castelle C.J."/>
            <person name="Probst A.J."/>
            <person name="Thomas B.C."/>
            <person name="Singh A."/>
            <person name="Wilkins M.J."/>
            <person name="Karaoz U."/>
            <person name="Brodie E.L."/>
            <person name="Williams K.H."/>
            <person name="Hubbard S.S."/>
            <person name="Banfield J.F."/>
        </authorList>
    </citation>
    <scope>NUCLEOTIDE SEQUENCE [LARGE SCALE GENOMIC DNA]</scope>
</reference>
<feature type="transmembrane region" description="Helical" evidence="1">
    <location>
        <begin position="56"/>
        <end position="74"/>
    </location>
</feature>
<proteinExistence type="predicted"/>
<dbReference type="Proteomes" id="UP000178602">
    <property type="component" value="Unassembled WGS sequence"/>
</dbReference>
<dbReference type="EMBL" id="MEUG01000001">
    <property type="protein sequence ID" value="OGC28892.1"/>
    <property type="molecule type" value="Genomic_DNA"/>
</dbReference>
<feature type="transmembrane region" description="Helical" evidence="1">
    <location>
        <begin position="7"/>
        <end position="27"/>
    </location>
</feature>
<dbReference type="AlphaFoldDB" id="A0A1F4T808"/>
<protein>
    <submittedName>
        <fullName evidence="2">Uncharacterized protein</fullName>
    </submittedName>
</protein>
<name>A0A1F4T808_UNCSA</name>